<dbReference type="InterPro" id="IPR039420">
    <property type="entry name" value="WalR-like"/>
</dbReference>
<dbReference type="PANTHER" id="PTHR43214">
    <property type="entry name" value="TWO-COMPONENT RESPONSE REGULATOR"/>
    <property type="match status" value="1"/>
</dbReference>
<evidence type="ECO:0000256" key="2">
    <source>
        <dbReference type="ARBA" id="ARBA00023015"/>
    </source>
</evidence>
<evidence type="ECO:0000259" key="6">
    <source>
        <dbReference type="PROSITE" id="PS50043"/>
    </source>
</evidence>
<dbReference type="Proteomes" id="UP000315677">
    <property type="component" value="Unassembled WGS sequence"/>
</dbReference>
<evidence type="ECO:0000259" key="7">
    <source>
        <dbReference type="PROSITE" id="PS50110"/>
    </source>
</evidence>
<evidence type="ECO:0000256" key="1">
    <source>
        <dbReference type="ARBA" id="ARBA00022553"/>
    </source>
</evidence>
<dbReference type="InterPro" id="IPR000792">
    <property type="entry name" value="Tscrpt_reg_LuxR_C"/>
</dbReference>
<dbReference type="SUPFAM" id="SSF46894">
    <property type="entry name" value="C-terminal effector domain of the bipartite response regulators"/>
    <property type="match status" value="1"/>
</dbReference>
<protein>
    <submittedName>
        <fullName evidence="8">DNA-binding NarL/FixJ family response regulator</fullName>
    </submittedName>
</protein>
<feature type="domain" description="Response regulatory" evidence="7">
    <location>
        <begin position="3"/>
        <end position="126"/>
    </location>
</feature>
<dbReference type="OrthoDB" id="9808843at2"/>
<dbReference type="PROSITE" id="PS00622">
    <property type="entry name" value="HTH_LUXR_1"/>
    <property type="match status" value="1"/>
</dbReference>
<evidence type="ECO:0000313" key="9">
    <source>
        <dbReference type="Proteomes" id="UP000315677"/>
    </source>
</evidence>
<gene>
    <name evidence="8" type="ORF">FB558_0716</name>
</gene>
<dbReference type="InterPro" id="IPR016032">
    <property type="entry name" value="Sig_transdc_resp-reg_C-effctor"/>
</dbReference>
<dbReference type="GO" id="GO:0006355">
    <property type="term" value="P:regulation of DNA-templated transcription"/>
    <property type="evidence" value="ECO:0007669"/>
    <property type="project" value="InterPro"/>
</dbReference>
<dbReference type="PROSITE" id="PS50110">
    <property type="entry name" value="RESPONSE_REGULATORY"/>
    <property type="match status" value="1"/>
</dbReference>
<keyword evidence="9" id="KW-1185">Reference proteome</keyword>
<evidence type="ECO:0000256" key="4">
    <source>
        <dbReference type="ARBA" id="ARBA00023163"/>
    </source>
</evidence>
<dbReference type="PRINTS" id="PR00038">
    <property type="entry name" value="HTHLUXR"/>
</dbReference>
<dbReference type="PROSITE" id="PS50043">
    <property type="entry name" value="HTH_LUXR_2"/>
    <property type="match status" value="1"/>
</dbReference>
<feature type="domain" description="HTH luxR-type" evidence="6">
    <location>
        <begin position="152"/>
        <end position="217"/>
    </location>
</feature>
<evidence type="ECO:0000313" key="8">
    <source>
        <dbReference type="EMBL" id="TQM13960.1"/>
    </source>
</evidence>
<sequence>MTTVLVADDQDIVRDGLAAILDAAPGIRVLDTAADGRQAVDRARRLRALGTPVDVVLMDVRMPVLDGLAATRALLAEAAHPPTRVLVLTTFDLDEYVYEALRAGASGFLLKDAPTAELAAAVRVVAAGEALLAPSVTRRLIAEVAARGRTGGRERLAVLTAREREVLGLVARGLANREIAAELVVAEETVKTHVGRILAKLGLRDRVQAVVLAYECGLVVPGATTPAW</sequence>
<proteinExistence type="predicted"/>
<dbReference type="SUPFAM" id="SSF52172">
    <property type="entry name" value="CheY-like"/>
    <property type="match status" value="1"/>
</dbReference>
<dbReference type="EMBL" id="VFPA01000001">
    <property type="protein sequence ID" value="TQM13960.1"/>
    <property type="molecule type" value="Genomic_DNA"/>
</dbReference>
<evidence type="ECO:0000256" key="3">
    <source>
        <dbReference type="ARBA" id="ARBA00023125"/>
    </source>
</evidence>
<dbReference type="InterPro" id="IPR001789">
    <property type="entry name" value="Sig_transdc_resp-reg_receiver"/>
</dbReference>
<dbReference type="SMART" id="SM00421">
    <property type="entry name" value="HTH_LUXR"/>
    <property type="match status" value="1"/>
</dbReference>
<dbReference type="PANTHER" id="PTHR43214:SF24">
    <property type="entry name" value="TRANSCRIPTIONAL REGULATORY PROTEIN NARL-RELATED"/>
    <property type="match status" value="1"/>
</dbReference>
<dbReference type="Pfam" id="PF00196">
    <property type="entry name" value="GerE"/>
    <property type="match status" value="1"/>
</dbReference>
<reference evidence="8 9" key="1">
    <citation type="submission" date="2019-06" db="EMBL/GenBank/DDBJ databases">
        <title>Sequencing the genomes of 1000 actinobacteria strains.</title>
        <authorList>
            <person name="Klenk H.-P."/>
        </authorList>
    </citation>
    <scope>NUCLEOTIDE SEQUENCE [LARGE SCALE GENOMIC DNA]</scope>
    <source>
        <strain evidence="8 9">DSM 45301</strain>
    </source>
</reference>
<dbReference type="CDD" id="cd06170">
    <property type="entry name" value="LuxR_C_like"/>
    <property type="match status" value="1"/>
</dbReference>
<comment type="caution">
    <text evidence="8">The sequence shown here is derived from an EMBL/GenBank/DDBJ whole genome shotgun (WGS) entry which is preliminary data.</text>
</comment>
<organism evidence="8 9">
    <name type="scientific">Pseudonocardia kunmingensis</name>
    <dbReference type="NCBI Taxonomy" id="630975"/>
    <lineage>
        <taxon>Bacteria</taxon>
        <taxon>Bacillati</taxon>
        <taxon>Actinomycetota</taxon>
        <taxon>Actinomycetes</taxon>
        <taxon>Pseudonocardiales</taxon>
        <taxon>Pseudonocardiaceae</taxon>
        <taxon>Pseudonocardia</taxon>
    </lineage>
</organism>
<dbReference type="Gene3D" id="3.40.50.2300">
    <property type="match status" value="1"/>
</dbReference>
<dbReference type="GO" id="GO:0000160">
    <property type="term" value="P:phosphorelay signal transduction system"/>
    <property type="evidence" value="ECO:0007669"/>
    <property type="project" value="InterPro"/>
</dbReference>
<keyword evidence="2" id="KW-0805">Transcription regulation</keyword>
<dbReference type="AlphaFoldDB" id="A0A543DXA1"/>
<dbReference type="SMART" id="SM00448">
    <property type="entry name" value="REC"/>
    <property type="match status" value="1"/>
</dbReference>
<dbReference type="GO" id="GO:0003677">
    <property type="term" value="F:DNA binding"/>
    <property type="evidence" value="ECO:0007669"/>
    <property type="project" value="UniProtKB-KW"/>
</dbReference>
<dbReference type="CDD" id="cd17535">
    <property type="entry name" value="REC_NarL-like"/>
    <property type="match status" value="1"/>
</dbReference>
<evidence type="ECO:0000256" key="5">
    <source>
        <dbReference type="PROSITE-ProRule" id="PRU00169"/>
    </source>
</evidence>
<dbReference type="InterPro" id="IPR058245">
    <property type="entry name" value="NreC/VraR/RcsB-like_REC"/>
</dbReference>
<accession>A0A543DXA1</accession>
<dbReference type="RefSeq" id="WP_142048038.1">
    <property type="nucleotide sequence ID" value="NZ_VFPA01000001.1"/>
</dbReference>
<name>A0A543DXA1_9PSEU</name>
<keyword evidence="1 5" id="KW-0597">Phosphoprotein</keyword>
<dbReference type="InterPro" id="IPR011006">
    <property type="entry name" value="CheY-like_superfamily"/>
</dbReference>
<dbReference type="Pfam" id="PF00072">
    <property type="entry name" value="Response_reg"/>
    <property type="match status" value="1"/>
</dbReference>
<keyword evidence="4" id="KW-0804">Transcription</keyword>
<feature type="modified residue" description="4-aspartylphosphate" evidence="5">
    <location>
        <position position="59"/>
    </location>
</feature>
<keyword evidence="3 8" id="KW-0238">DNA-binding</keyword>